<dbReference type="InterPro" id="IPR013976">
    <property type="entry name" value="HDOD"/>
</dbReference>
<proteinExistence type="predicted"/>
<dbReference type="AlphaFoldDB" id="A0A7V2ZI40"/>
<gene>
    <name evidence="2" type="ORF">ENS31_02735</name>
</gene>
<dbReference type="InterPro" id="IPR006675">
    <property type="entry name" value="HDIG_dom"/>
</dbReference>
<dbReference type="PANTHER" id="PTHR33525">
    <property type="match status" value="1"/>
</dbReference>
<organism evidence="2">
    <name type="scientific">Ignavibacterium album</name>
    <dbReference type="NCBI Taxonomy" id="591197"/>
    <lineage>
        <taxon>Bacteria</taxon>
        <taxon>Pseudomonadati</taxon>
        <taxon>Ignavibacteriota</taxon>
        <taxon>Ignavibacteria</taxon>
        <taxon>Ignavibacteriales</taxon>
        <taxon>Ignavibacteriaceae</taxon>
        <taxon>Ignavibacterium</taxon>
    </lineage>
</organism>
<dbReference type="Gene3D" id="1.10.3210.10">
    <property type="entry name" value="Hypothetical protein af1432"/>
    <property type="match status" value="1"/>
</dbReference>
<evidence type="ECO:0000259" key="1">
    <source>
        <dbReference type="PROSITE" id="PS51833"/>
    </source>
</evidence>
<dbReference type="InterPro" id="IPR003607">
    <property type="entry name" value="HD/PDEase_dom"/>
</dbReference>
<dbReference type="CDD" id="cd00077">
    <property type="entry name" value="HDc"/>
    <property type="match status" value="1"/>
</dbReference>
<dbReference type="PROSITE" id="PS51833">
    <property type="entry name" value="HDOD"/>
    <property type="match status" value="1"/>
</dbReference>
<dbReference type="NCBIfam" id="TIGR00277">
    <property type="entry name" value="HDIG"/>
    <property type="match status" value="1"/>
</dbReference>
<dbReference type="PANTHER" id="PTHR33525:SF3">
    <property type="entry name" value="RIBONUCLEASE Y"/>
    <property type="match status" value="1"/>
</dbReference>
<reference evidence="2" key="1">
    <citation type="journal article" date="2020" name="mSystems">
        <title>Genome- and Community-Level Interaction Insights into Carbon Utilization and Element Cycling Functions of Hydrothermarchaeota in Hydrothermal Sediment.</title>
        <authorList>
            <person name="Zhou Z."/>
            <person name="Liu Y."/>
            <person name="Xu W."/>
            <person name="Pan J."/>
            <person name="Luo Z.H."/>
            <person name="Li M."/>
        </authorList>
    </citation>
    <scope>NUCLEOTIDE SEQUENCE [LARGE SCALE GENOMIC DNA]</scope>
    <source>
        <strain evidence="2">SpSt-479</strain>
    </source>
</reference>
<dbReference type="EMBL" id="DSUJ01000008">
    <property type="protein sequence ID" value="HFI90429.1"/>
    <property type="molecule type" value="Genomic_DNA"/>
</dbReference>
<dbReference type="InterPro" id="IPR052340">
    <property type="entry name" value="RNase_Y/CdgJ"/>
</dbReference>
<dbReference type="Pfam" id="PF08668">
    <property type="entry name" value="HDOD"/>
    <property type="match status" value="1"/>
</dbReference>
<accession>A0A7V2ZI40</accession>
<feature type="domain" description="HDOD" evidence="1">
    <location>
        <begin position="25"/>
        <end position="220"/>
    </location>
</feature>
<comment type="caution">
    <text evidence="2">The sequence shown here is derived from an EMBL/GenBank/DDBJ whole genome shotgun (WGS) entry which is preliminary data.</text>
</comment>
<sequence>MILNDLSIQQKRERTTKIISNILNLNVIPKVVFELMKILDNPNTTAHELNKIISKDQALVTKILSVANSPLYGLQRKVSTIDFAILVLGFKELKSIISVISISDALKNKTDKYLNQKEFMLHSYMVGAASKKIAKDMGFQNSGEAFIAGFLHDIGISIVHRYLHSNFAMIHDLMENQKMSFRDAEIEVNGMSHEEIGSFLLEKWNFPAEICDAVLNHHNPGKSQLSPAMASIVSVADYMTQSLKVGELKLDKENHLDDYTLSKFNFEKELDAEKFAAKYKDLFWEQLEFVRFLN</sequence>
<evidence type="ECO:0000313" key="2">
    <source>
        <dbReference type="EMBL" id="HFI90429.1"/>
    </source>
</evidence>
<protein>
    <submittedName>
        <fullName evidence="2">HDOD domain-containing protein</fullName>
    </submittedName>
</protein>
<name>A0A7V2ZI40_9BACT</name>
<dbReference type="SUPFAM" id="SSF109604">
    <property type="entry name" value="HD-domain/PDEase-like"/>
    <property type="match status" value="1"/>
</dbReference>